<dbReference type="Pfam" id="PF04851">
    <property type="entry name" value="ResIII"/>
    <property type="match status" value="1"/>
</dbReference>
<evidence type="ECO:0000259" key="2">
    <source>
        <dbReference type="PROSITE" id="PS51192"/>
    </source>
</evidence>
<dbReference type="SUPFAM" id="SSF52540">
    <property type="entry name" value="P-loop containing nucleoside triphosphate hydrolases"/>
    <property type="match status" value="2"/>
</dbReference>
<keyword evidence="1" id="KW-1133">Transmembrane helix</keyword>
<dbReference type="GO" id="GO:0016787">
    <property type="term" value="F:hydrolase activity"/>
    <property type="evidence" value="ECO:0007669"/>
    <property type="project" value="InterPro"/>
</dbReference>
<reference evidence="3" key="2">
    <citation type="submission" date="2021-04" db="EMBL/GenBank/DDBJ databases">
        <authorList>
            <person name="Gilroy R."/>
        </authorList>
    </citation>
    <scope>NUCLEOTIDE SEQUENCE</scope>
    <source>
        <strain evidence="3">CHK195-6426</strain>
    </source>
</reference>
<dbReference type="GO" id="GO:0005524">
    <property type="term" value="F:ATP binding"/>
    <property type="evidence" value="ECO:0007669"/>
    <property type="project" value="InterPro"/>
</dbReference>
<dbReference type="PANTHER" id="PTHR47396">
    <property type="entry name" value="TYPE I RESTRICTION ENZYME ECOKI R PROTEIN"/>
    <property type="match status" value="1"/>
</dbReference>
<dbReference type="PROSITE" id="PS51192">
    <property type="entry name" value="HELICASE_ATP_BIND_1"/>
    <property type="match status" value="1"/>
</dbReference>
<sequence>MYHQNISGLLRFQGQWRSYQKRVLDKADQYLRDKRLHIVAAPGSGKTTLGIELIRRLGSPALILAPSINIRNQWLARVREAYLPEGTDTEGLLSNSIRKPGLITAITYQALHSDKDFLELFRERGFRTLCLDEAHHLRSEWWKALEELRDREPGITIISLTATPPYDASKGEWDRYIGLCGPIDEEIIVPELVKERSLCPHQDYVYFNLPTKEETEAVTAFRKDAVSVAEQIFEDPAFAEKIRTHKGIRQPGRYAEQLLEKPEYLSSLLVFLKARQIPFSGELLRMLGAGEEIPSMNLHWMEVLLQGFLYEDTESFAVEEAYREQLAALLKGHGLIQKNKVVFTVNDQLNKLLIQSKGKIRSIVTLTGEEYKNLGEQLRLLILTDYIKKEYMSALGNEEKSVNELGVVPIFENIRRAYEKSPWGEELRLAALSGSIVIIPKSAKETLETLMEERGVKGSIKECTVEGYYQVDVRDGEETASGLVTEAFNRGDIRVLIGTKSLLGEGWDSPCINSLILASFVGSFMLSNQMRGRAIRTMKGNPDKVSNIWHLICMEPEGETGKLKGPEESEDFATLKRRFEGFLGVHYEKNVIENGLERLSFIKPPYTEPLLQKINQQMLALAADREALKRRWEESLTVLKDMDVAVEAGVDKKYLKPGFRMYSALVLLFVCLGAGIFCLGGLLGLFALQDGRLGALGNVLFIFFLLLCTIGIFRYGGRVLRLGTPFRYLRSLGKGVLRALRQTKAVTSRNVSVETEDGKGWASYVYLKNGTEREKDIFAQCICELLGEVENQRYLLKAKRPVSRLCRYYCVPELFGKKKEDAQLFVRCVEKDMGSCELIYTRSAEGRKQLLEARIHSFANQNSRLTSKRKTVKSPWT</sequence>
<keyword evidence="3" id="KW-0347">Helicase</keyword>
<keyword evidence="1" id="KW-0472">Membrane</keyword>
<gene>
    <name evidence="3" type="ORF">H9742_08125</name>
</gene>
<evidence type="ECO:0000256" key="1">
    <source>
        <dbReference type="SAM" id="Phobius"/>
    </source>
</evidence>
<feature type="domain" description="Helicase ATP-binding" evidence="2">
    <location>
        <begin position="27"/>
        <end position="174"/>
    </location>
</feature>
<dbReference type="SMART" id="SM00487">
    <property type="entry name" value="DEXDc"/>
    <property type="match status" value="1"/>
</dbReference>
<feature type="transmembrane region" description="Helical" evidence="1">
    <location>
        <begin position="693"/>
        <end position="713"/>
    </location>
</feature>
<keyword evidence="3" id="KW-0067">ATP-binding</keyword>
<dbReference type="AlphaFoldDB" id="A0A9D1R5L4"/>
<keyword evidence="1" id="KW-0812">Transmembrane</keyword>
<proteinExistence type="predicted"/>
<dbReference type="EMBL" id="DXGH01000042">
    <property type="protein sequence ID" value="HIW81467.1"/>
    <property type="molecule type" value="Genomic_DNA"/>
</dbReference>
<keyword evidence="3" id="KW-0547">Nucleotide-binding</keyword>
<reference evidence="3" key="1">
    <citation type="journal article" date="2021" name="PeerJ">
        <title>Extensive microbial diversity within the chicken gut microbiome revealed by metagenomics and culture.</title>
        <authorList>
            <person name="Gilroy R."/>
            <person name="Ravi A."/>
            <person name="Getino M."/>
            <person name="Pursley I."/>
            <person name="Horton D.L."/>
            <person name="Alikhan N.F."/>
            <person name="Baker D."/>
            <person name="Gharbi K."/>
            <person name="Hall N."/>
            <person name="Watson M."/>
            <person name="Adriaenssens E.M."/>
            <person name="Foster-Nyarko E."/>
            <person name="Jarju S."/>
            <person name="Secka A."/>
            <person name="Antonio M."/>
            <person name="Oren A."/>
            <person name="Chaudhuri R.R."/>
            <person name="La Ragione R."/>
            <person name="Hildebrand F."/>
            <person name="Pallen M.J."/>
        </authorList>
    </citation>
    <scope>NUCLEOTIDE SEQUENCE</scope>
    <source>
        <strain evidence="3">CHK195-6426</strain>
    </source>
</reference>
<comment type="caution">
    <text evidence="3">The sequence shown here is derived from an EMBL/GenBank/DDBJ whole genome shotgun (WGS) entry which is preliminary data.</text>
</comment>
<dbReference type="InterPro" id="IPR014001">
    <property type="entry name" value="Helicase_ATP-bd"/>
</dbReference>
<dbReference type="PANTHER" id="PTHR47396:SF1">
    <property type="entry name" value="ATP-DEPENDENT HELICASE IRC3-RELATED"/>
    <property type="match status" value="1"/>
</dbReference>
<name>A0A9D1R5L4_9FIRM</name>
<dbReference type="CDD" id="cd18785">
    <property type="entry name" value="SF2_C"/>
    <property type="match status" value="1"/>
</dbReference>
<dbReference type="GO" id="GO:0005829">
    <property type="term" value="C:cytosol"/>
    <property type="evidence" value="ECO:0007669"/>
    <property type="project" value="TreeGrafter"/>
</dbReference>
<accession>A0A9D1R5L4</accession>
<dbReference type="InterPro" id="IPR006935">
    <property type="entry name" value="Helicase/UvrB_N"/>
</dbReference>
<evidence type="ECO:0000313" key="4">
    <source>
        <dbReference type="Proteomes" id="UP000824265"/>
    </source>
</evidence>
<dbReference type="InterPro" id="IPR050742">
    <property type="entry name" value="Helicase_Restrict-Modif_Enz"/>
</dbReference>
<dbReference type="Gene3D" id="3.40.50.300">
    <property type="entry name" value="P-loop containing nucleotide triphosphate hydrolases"/>
    <property type="match status" value="2"/>
</dbReference>
<dbReference type="Proteomes" id="UP000824265">
    <property type="component" value="Unassembled WGS sequence"/>
</dbReference>
<evidence type="ECO:0000313" key="3">
    <source>
        <dbReference type="EMBL" id="HIW81467.1"/>
    </source>
</evidence>
<dbReference type="GO" id="GO:0004386">
    <property type="term" value="F:helicase activity"/>
    <property type="evidence" value="ECO:0007669"/>
    <property type="project" value="UniProtKB-KW"/>
</dbReference>
<dbReference type="GO" id="GO:0003677">
    <property type="term" value="F:DNA binding"/>
    <property type="evidence" value="ECO:0007669"/>
    <property type="project" value="InterPro"/>
</dbReference>
<protein>
    <submittedName>
        <fullName evidence="3">DEAD/DEAH box helicase family protein</fullName>
    </submittedName>
</protein>
<organism evidence="3 4">
    <name type="scientific">Candidatus Acetatifactor stercoripullorum</name>
    <dbReference type="NCBI Taxonomy" id="2838414"/>
    <lineage>
        <taxon>Bacteria</taxon>
        <taxon>Bacillati</taxon>
        <taxon>Bacillota</taxon>
        <taxon>Clostridia</taxon>
        <taxon>Lachnospirales</taxon>
        <taxon>Lachnospiraceae</taxon>
        <taxon>Acetatifactor</taxon>
    </lineage>
</organism>
<dbReference type="InterPro" id="IPR027417">
    <property type="entry name" value="P-loop_NTPase"/>
</dbReference>
<feature type="transmembrane region" description="Helical" evidence="1">
    <location>
        <begin position="662"/>
        <end position="687"/>
    </location>
</feature>
<keyword evidence="3" id="KW-0378">Hydrolase</keyword>